<evidence type="ECO:0000313" key="1">
    <source>
        <dbReference type="EMBL" id="CAB4219437.1"/>
    </source>
</evidence>
<evidence type="ECO:0008006" key="2">
    <source>
        <dbReference type="Google" id="ProtNLM"/>
    </source>
</evidence>
<name>A0A6J5SYG1_9CAUD</name>
<gene>
    <name evidence="1" type="ORF">UFOVP1619_38</name>
</gene>
<reference evidence="1" key="1">
    <citation type="submission" date="2020-05" db="EMBL/GenBank/DDBJ databases">
        <authorList>
            <person name="Chiriac C."/>
            <person name="Salcher M."/>
            <person name="Ghai R."/>
            <person name="Kavagutti S V."/>
        </authorList>
    </citation>
    <scope>NUCLEOTIDE SEQUENCE</scope>
</reference>
<protein>
    <recommendedName>
        <fullName evidence="2">Concanavalin A-like lectin/glucanases superfamily</fullName>
    </recommendedName>
</protein>
<proteinExistence type="predicted"/>
<organism evidence="1">
    <name type="scientific">uncultured Caudovirales phage</name>
    <dbReference type="NCBI Taxonomy" id="2100421"/>
    <lineage>
        <taxon>Viruses</taxon>
        <taxon>Duplodnaviria</taxon>
        <taxon>Heunggongvirae</taxon>
        <taxon>Uroviricota</taxon>
        <taxon>Caudoviricetes</taxon>
        <taxon>Peduoviridae</taxon>
        <taxon>Maltschvirus</taxon>
        <taxon>Maltschvirus maltsch</taxon>
    </lineage>
</organism>
<sequence length="385" mass="39380">MISQWAGQRGALEASLLGPGLPPLWTFTRASSGTQINSGVLSTASTNVARFETSPAGYLGEPQATNQLKQSNDLSNAVWTQTGTPGLTGGQIGPDGAATAWSIAISTANTIYQGAPSGGPAGTRYEPSFWINPVSGSGTTLLASPYPLKGQWTITYASLSAGWQRITRSHPAVTVDVEFIGEATVGFGGIQLKGGTGSCVYIVADFQAEMASFSTSYIATTTAVATRAADNLTLDLTQLPGLQTATGYGVAMDFSVISNGQGNTVVLGASIGADGNNAWYIITDGGGGLRVVSIVGGVSQPTAYLPMRTAGLTNRLALSVTPSGIRWTMNGAAVVGLTNAGQPAMTTMAVGRLPYAAGNYTNMHATLVTLTPGPQSDAALIARAY</sequence>
<accession>A0A6J5SYG1</accession>
<dbReference type="EMBL" id="LR797479">
    <property type="protein sequence ID" value="CAB4219437.1"/>
    <property type="molecule type" value="Genomic_DNA"/>
</dbReference>